<proteinExistence type="inferred from homology"/>
<gene>
    <name evidence="5" type="ordered locus">Sfum_1095</name>
</gene>
<keyword evidence="6" id="KW-1185">Reference proteome</keyword>
<dbReference type="InterPro" id="IPR008930">
    <property type="entry name" value="Terpenoid_cyclase/PrenylTrfase"/>
</dbReference>
<dbReference type="Pfam" id="PF01835">
    <property type="entry name" value="MG2"/>
    <property type="match status" value="1"/>
</dbReference>
<dbReference type="GO" id="GO:0004866">
    <property type="term" value="F:endopeptidase inhibitor activity"/>
    <property type="evidence" value="ECO:0007669"/>
    <property type="project" value="InterPro"/>
</dbReference>
<feature type="domain" description="Alpha-2-macroglobulin bait region" evidence="3">
    <location>
        <begin position="696"/>
        <end position="842"/>
    </location>
</feature>
<dbReference type="Pfam" id="PF00207">
    <property type="entry name" value="A2M"/>
    <property type="match status" value="1"/>
</dbReference>
<protein>
    <submittedName>
        <fullName evidence="5">Alpha-2-macroglobulin domain protein</fullName>
    </submittedName>
</protein>
<dbReference type="CDD" id="cd02891">
    <property type="entry name" value="A2M_like"/>
    <property type="match status" value="1"/>
</dbReference>
<name>A0LH86_SYNFM</name>
<evidence type="ECO:0000259" key="3">
    <source>
        <dbReference type="SMART" id="SM01359"/>
    </source>
</evidence>
<dbReference type="FunCoup" id="A0LH86">
    <property type="interactions" value="51"/>
</dbReference>
<dbReference type="InterPro" id="IPR002890">
    <property type="entry name" value="MG2"/>
</dbReference>
<dbReference type="InterPro" id="IPR051802">
    <property type="entry name" value="YfhM-like"/>
</dbReference>
<organism evidence="5 6">
    <name type="scientific">Syntrophobacter fumaroxidans (strain DSM 10017 / MPOB)</name>
    <dbReference type="NCBI Taxonomy" id="335543"/>
    <lineage>
        <taxon>Bacteria</taxon>
        <taxon>Pseudomonadati</taxon>
        <taxon>Thermodesulfobacteriota</taxon>
        <taxon>Syntrophobacteria</taxon>
        <taxon>Syntrophobacterales</taxon>
        <taxon>Syntrophobacteraceae</taxon>
        <taxon>Syntrophobacter</taxon>
    </lineage>
</organism>
<evidence type="ECO:0000256" key="1">
    <source>
        <dbReference type="ARBA" id="ARBA00010556"/>
    </source>
</evidence>
<feature type="chain" id="PRO_5002626218" evidence="2">
    <location>
        <begin position="28"/>
        <end position="1628"/>
    </location>
</feature>
<dbReference type="KEGG" id="sfu:Sfum_1095"/>
<comment type="similarity">
    <text evidence="1">Belongs to the protease inhibitor I39 (alpha-2-macroglobulin) family. Bacterial alpha-2-macroglobulin subfamily.</text>
</comment>
<dbReference type="eggNOG" id="COG2373">
    <property type="taxonomic scope" value="Bacteria"/>
</dbReference>
<dbReference type="PANTHER" id="PTHR40094:SF1">
    <property type="entry name" value="UBIQUITIN DOMAIN-CONTAINING PROTEIN"/>
    <property type="match status" value="1"/>
</dbReference>
<keyword evidence="2" id="KW-0732">Signal</keyword>
<evidence type="ECO:0000313" key="6">
    <source>
        <dbReference type="Proteomes" id="UP000001784"/>
    </source>
</evidence>
<dbReference type="InParanoid" id="A0LH86"/>
<feature type="domain" description="Alpha-2-macroglobulin" evidence="4">
    <location>
        <begin position="903"/>
        <end position="993"/>
    </location>
</feature>
<dbReference type="EMBL" id="CP000478">
    <property type="protein sequence ID" value="ABK16788.1"/>
    <property type="molecule type" value="Genomic_DNA"/>
</dbReference>
<dbReference type="SMART" id="SM01419">
    <property type="entry name" value="Thiol-ester_cl"/>
    <property type="match status" value="1"/>
</dbReference>
<dbReference type="InterPro" id="IPR041246">
    <property type="entry name" value="Bact_MG10"/>
</dbReference>
<evidence type="ECO:0000313" key="5">
    <source>
        <dbReference type="EMBL" id="ABK16788.1"/>
    </source>
</evidence>
<dbReference type="Pfam" id="PF07703">
    <property type="entry name" value="A2M_BRD"/>
    <property type="match status" value="1"/>
</dbReference>
<dbReference type="InterPro" id="IPR047565">
    <property type="entry name" value="Alpha-macroglob_thiol-ester_cl"/>
</dbReference>
<evidence type="ECO:0000259" key="4">
    <source>
        <dbReference type="SMART" id="SM01360"/>
    </source>
</evidence>
<dbReference type="SUPFAM" id="SSF48239">
    <property type="entry name" value="Terpenoid cyclases/Protein prenyltransferases"/>
    <property type="match status" value="1"/>
</dbReference>
<dbReference type="Gene3D" id="1.50.10.20">
    <property type="match status" value="1"/>
</dbReference>
<dbReference type="HOGENOM" id="CLU_002018_1_0_7"/>
<dbReference type="RefSeq" id="WP_011697959.1">
    <property type="nucleotide sequence ID" value="NC_008554.1"/>
</dbReference>
<dbReference type="Gene3D" id="2.60.40.1930">
    <property type="match status" value="1"/>
</dbReference>
<evidence type="ECO:0000256" key="2">
    <source>
        <dbReference type="SAM" id="SignalP"/>
    </source>
</evidence>
<dbReference type="SMART" id="SM01360">
    <property type="entry name" value="A2M"/>
    <property type="match status" value="1"/>
</dbReference>
<dbReference type="STRING" id="335543.Sfum_1095"/>
<dbReference type="PANTHER" id="PTHR40094">
    <property type="entry name" value="ALPHA-2-MACROGLOBULIN HOMOLOG"/>
    <property type="match status" value="1"/>
</dbReference>
<dbReference type="InterPro" id="IPR001599">
    <property type="entry name" value="Macroglobln_a2"/>
</dbReference>
<reference evidence="5 6" key="1">
    <citation type="submission" date="2006-10" db="EMBL/GenBank/DDBJ databases">
        <title>Complete sequence of Syntrophobacter fumaroxidans MPOB.</title>
        <authorList>
            <consortium name="US DOE Joint Genome Institute"/>
            <person name="Copeland A."/>
            <person name="Lucas S."/>
            <person name="Lapidus A."/>
            <person name="Barry K."/>
            <person name="Detter J.C."/>
            <person name="Glavina del Rio T."/>
            <person name="Hammon N."/>
            <person name="Israni S."/>
            <person name="Pitluck S."/>
            <person name="Goltsman E.G."/>
            <person name="Martinez M."/>
            <person name="Schmutz J."/>
            <person name="Larimer F."/>
            <person name="Land M."/>
            <person name="Hauser L."/>
            <person name="Kyrpides N."/>
            <person name="Kim E."/>
            <person name="Boone D.R."/>
            <person name="Brockman F."/>
            <person name="Culley D."/>
            <person name="Ferry J."/>
            <person name="Gunsalus R."/>
            <person name="McInerney M.J."/>
            <person name="Morrison M."/>
            <person name="Plugge C."/>
            <person name="Rohlin L."/>
            <person name="Scholten J."/>
            <person name="Sieber J."/>
            <person name="Stams A.J.M."/>
            <person name="Worm P."/>
            <person name="Henstra A.M."/>
            <person name="Richardson P."/>
        </authorList>
    </citation>
    <scope>NUCLEOTIDE SEQUENCE [LARGE SCALE GENOMIC DNA]</scope>
    <source>
        <strain evidence="6">DSM 10017 / MPOB</strain>
    </source>
</reference>
<dbReference type="Proteomes" id="UP000001784">
    <property type="component" value="Chromosome"/>
</dbReference>
<dbReference type="OrthoDB" id="9767116at2"/>
<feature type="signal peptide" evidence="2">
    <location>
        <begin position="1"/>
        <end position="27"/>
    </location>
</feature>
<accession>A0LH86</accession>
<dbReference type="SMART" id="SM01359">
    <property type="entry name" value="A2M_N_2"/>
    <property type="match status" value="1"/>
</dbReference>
<dbReference type="InterPro" id="IPR011625">
    <property type="entry name" value="A2M_N_BRD"/>
</dbReference>
<dbReference type="Pfam" id="PF17973">
    <property type="entry name" value="bMG10"/>
    <property type="match status" value="1"/>
</dbReference>
<sequence precursor="true">MKIERLVFLFAVLGLLLPVVAAPPAHAGSPFYLTVDRSFSHNEKPQLRIDYTDPSKPMLLRVLRPKDLDRFLDGQFNVSRSYERPVSQLNPGHYFVKGLNQAESPLKTWRGMLSAEFRKNFKDTAFNKALLDTTPGDLAAPPHQVVHGPPTGLGVVREYYVDLEHAGTDAKDIGWWFADSGWQERSYKVRTIALDPLPDGVYLIQAVSGTAEGQCLMQVSSLAAQVKQSTEQLVVRVIDREQQPVRGAAVSYRDGRGKWIDVGRKTDGAGEVFFSNPAGNLDGKLLVRAQTGDGRQALTDTDFLPAVSNDDSVFIVTDRPIFKPGETFFYKGMVRALANGELKTPDFAGKQARITLVRSDGKDTGLQAAVPVTDFASFSGSFGLDEAQTPGLYRLIAELEGKPYGGEFRVRDYVKPVFYMELIERSPTVVPGEPFAVKFRTRRYSGGVPRDVKYEVYLYQKKFEAPQWVAEAGGGLGTGTDYFGQVRSASALTEPRRIYSSVEERLADAAREYGMNTWDSAPLIDESGETSFSFTVPKTDSAAQGEWIYTVMVRALDRAGSQAILTENIYMTVSEAQPSIRFSKTIAQVGEKGLTVSVRSTYPDGKPAPNAGGVLDIGIERGGDPAAGFVKLPFTTDARGNRDIELPELTGRGRLRAVATLETLDGKPMKHPAASQPVAMVVGGAQGEAVLDNRELELYTAGTILSPGEKAKVFALLPGDWGRNGKGTVWETISGRKIYGVNSRECQGRSWWFEVEARPEYGTGFYHTVTVPVSGGKYREQTLGFRIIPRAKRLTVDIRPEREEWEPLKPFRIDLEVKDAEGRPSPDTELTVTIVDRAVYAVQSELRPGVFDFFYPLPRLNLATFYSDELQGYGYADLLKKPNFSLGALKSRSKLPKKAMRDTAGWFPHVVTDGMGRASITVDLPANVTEWLVTAIAADKTGRVGEATGRFRTVTDILREVIAPQFLRLGEEALVHLKTVNQADRTVSLKTRIELDGGVSLKQGRQEEEFTIEKQGERLSPLVLEAAGGQGTATLRVASEAREDIHVGGAEEFDIPLRPASTRLVFPGVADKDRLIARLPKAGKVGEVKVQVVSGLLGAALNAAAVLVAYPYGCTEQLVHSTVPNLVLMDLVRRAGLTREDLGPLADVLSRAESNAVFGIRKLIRNQKTDGGFGLWPADPEPSIGVTVTALYALKFAGDLKVEGAQGAYFKALDWLRNARRAPEYRRQGGTVVGYELARLAELRFYDSQFEEQIAYVENLLGDKTVPVPDLVNGLALFAGYRKNSWYRFNERFKDSGAMEELIEKLKKALEAFDPDVYLKAAGEDWEAIDSLGFGFGVPSIVSAAMGVMEELDALPQELEAKLTRILLARMKNGYWTSTFDTAQVIFNTRKILEKQARAVAEEAKTGRPALVVRKADGQVLGELARIPAGFVGTFADPGTPEQVSELRLEGLGPTDSAYSATAVDVPYEATAPGSTGLSVERTFRRITPGGSEPLDLSRPLRKGDTVVSEIRVRRNPVEEVTYIPSRFLVIEDSVPSLARPVDDDRVALADAGIRLENETYWGLVMDTQRHPDRTVRIAKVLPRGEITIYQVWQAAFGGTAAVPPAVAFDMYDESVRGNTGAGRIRVE</sequence>